<feature type="transmembrane region" description="Helical" evidence="7">
    <location>
        <begin position="208"/>
        <end position="224"/>
    </location>
</feature>
<keyword evidence="7" id="KW-0812">Transmembrane</keyword>
<organism evidence="9 10">
    <name type="scientific">Phytophthora palmivora</name>
    <dbReference type="NCBI Taxonomy" id="4796"/>
    <lineage>
        <taxon>Eukaryota</taxon>
        <taxon>Sar</taxon>
        <taxon>Stramenopiles</taxon>
        <taxon>Oomycota</taxon>
        <taxon>Peronosporomycetes</taxon>
        <taxon>Peronosporales</taxon>
        <taxon>Peronosporaceae</taxon>
        <taxon>Phytophthora</taxon>
    </lineage>
</organism>
<dbReference type="Proteomes" id="UP000237271">
    <property type="component" value="Unassembled WGS sequence"/>
</dbReference>
<dbReference type="GO" id="GO:0019829">
    <property type="term" value="F:ATPase-coupled monoatomic cation transmembrane transporter activity"/>
    <property type="evidence" value="ECO:0007669"/>
    <property type="project" value="TreeGrafter"/>
</dbReference>
<dbReference type="GO" id="GO:0005789">
    <property type="term" value="C:endoplasmic reticulum membrane"/>
    <property type="evidence" value="ECO:0007669"/>
    <property type="project" value="TreeGrafter"/>
</dbReference>
<keyword evidence="7" id="KW-0472">Membrane</keyword>
<dbReference type="AlphaFoldDB" id="A0A2P4WVN6"/>
<evidence type="ECO:0000313" key="9">
    <source>
        <dbReference type="EMBL" id="POM57361.1"/>
    </source>
</evidence>
<proteinExistence type="predicted"/>
<accession>A0A2P4WVN6</accession>
<dbReference type="EMBL" id="NCKW01020784">
    <property type="protein sequence ID" value="POM57361.1"/>
    <property type="molecule type" value="Genomic_DNA"/>
</dbReference>
<evidence type="ECO:0000256" key="3">
    <source>
        <dbReference type="ARBA" id="ARBA00022741"/>
    </source>
</evidence>
<evidence type="ECO:0000259" key="8">
    <source>
        <dbReference type="Pfam" id="PF23143"/>
    </source>
</evidence>
<dbReference type="PANTHER" id="PTHR45630:SF7">
    <property type="entry name" value="ENDOPLASMIC RETICULUM TRANSMEMBRANE HELIX TRANSLOCASE"/>
    <property type="match status" value="1"/>
</dbReference>
<evidence type="ECO:0000256" key="6">
    <source>
        <dbReference type="ARBA" id="ARBA00022967"/>
    </source>
</evidence>
<keyword evidence="10" id="KW-1185">Reference proteome</keyword>
<name>A0A2P4WVN6_9STRA</name>
<dbReference type="GO" id="GO:0005524">
    <property type="term" value="F:ATP binding"/>
    <property type="evidence" value="ECO:0007669"/>
    <property type="project" value="UniProtKB-KW"/>
</dbReference>
<feature type="transmembrane region" description="Helical" evidence="7">
    <location>
        <begin position="29"/>
        <end position="46"/>
    </location>
</feature>
<dbReference type="OrthoDB" id="48943at2759"/>
<protein>
    <submittedName>
        <fullName evidence="9">P-type ATPase (P-ATPase) Superfamily</fullName>
    </submittedName>
</protein>
<evidence type="ECO:0000256" key="4">
    <source>
        <dbReference type="ARBA" id="ARBA00022840"/>
    </source>
</evidence>
<evidence type="ECO:0000256" key="7">
    <source>
        <dbReference type="SAM" id="Phobius"/>
    </source>
</evidence>
<gene>
    <name evidence="9" type="ORF">PHPALM_38134</name>
</gene>
<feature type="transmembrane region" description="Helical" evidence="7">
    <location>
        <begin position="52"/>
        <end position="71"/>
    </location>
</feature>
<keyword evidence="7" id="KW-1133">Transmembrane helix</keyword>
<dbReference type="InterPro" id="IPR057255">
    <property type="entry name" value="2TM_P5A-ATPase"/>
</dbReference>
<keyword evidence="6" id="KW-1278">Translocase</keyword>
<keyword evidence="5" id="KW-0460">Magnesium</keyword>
<evidence type="ECO:0000256" key="5">
    <source>
        <dbReference type="ARBA" id="ARBA00022842"/>
    </source>
</evidence>
<dbReference type="PANTHER" id="PTHR45630">
    <property type="entry name" value="CATION-TRANSPORTING ATPASE-RELATED"/>
    <property type="match status" value="1"/>
</dbReference>
<comment type="caution">
    <text evidence="9">The sequence shown here is derived from an EMBL/GenBank/DDBJ whole genome shotgun (WGS) entry which is preliminary data.</text>
</comment>
<dbReference type="Pfam" id="PF23143">
    <property type="entry name" value="2TM_P5A-ATPase"/>
    <property type="match status" value="1"/>
</dbReference>
<feature type="non-terminal residue" evidence="9">
    <location>
        <position position="282"/>
    </location>
</feature>
<comment type="subcellular location">
    <subcellularLocation>
        <location evidence="1">Membrane</location>
        <topology evidence="1">Multi-pass membrane protein</topology>
    </subcellularLocation>
</comment>
<reference evidence="9 10" key="1">
    <citation type="journal article" date="2017" name="Genome Biol. Evol.">
        <title>Phytophthora megakarya and P. palmivora, closely related causal agents of cacao black pod rot, underwent increases in genome sizes and gene numbers by different mechanisms.</title>
        <authorList>
            <person name="Ali S.S."/>
            <person name="Shao J."/>
            <person name="Lary D.J."/>
            <person name="Kronmiller B."/>
            <person name="Shen D."/>
            <person name="Strem M.D."/>
            <person name="Amoako-Attah I."/>
            <person name="Akrofi A.Y."/>
            <person name="Begoude B.A."/>
            <person name="Ten Hoopen G.M."/>
            <person name="Coulibaly K."/>
            <person name="Kebe B.I."/>
            <person name="Melnick R.L."/>
            <person name="Guiltinan M.J."/>
            <person name="Tyler B.M."/>
            <person name="Meinhardt L.W."/>
            <person name="Bailey B.A."/>
        </authorList>
    </citation>
    <scope>NUCLEOTIDE SEQUENCE [LARGE SCALE GENOMIC DNA]</scope>
    <source>
        <strain evidence="10">sbr112.9</strain>
    </source>
</reference>
<dbReference type="GO" id="GO:0006874">
    <property type="term" value="P:intracellular calcium ion homeostasis"/>
    <property type="evidence" value="ECO:0007669"/>
    <property type="project" value="TreeGrafter"/>
</dbReference>
<evidence type="ECO:0000256" key="2">
    <source>
        <dbReference type="ARBA" id="ARBA00022723"/>
    </source>
</evidence>
<dbReference type="InterPro" id="IPR006544">
    <property type="entry name" value="P-type_TPase_V"/>
</dbReference>
<keyword evidence="3" id="KW-0547">Nucleotide-binding</keyword>
<evidence type="ECO:0000256" key="1">
    <source>
        <dbReference type="ARBA" id="ARBA00004141"/>
    </source>
</evidence>
<keyword evidence="2" id="KW-0479">Metal-binding</keyword>
<evidence type="ECO:0000313" key="10">
    <source>
        <dbReference type="Proteomes" id="UP000237271"/>
    </source>
</evidence>
<feature type="domain" description="P5A-ATPase transmembrane helical hairpin" evidence="8">
    <location>
        <begin position="21"/>
        <end position="85"/>
    </location>
</feature>
<dbReference type="GO" id="GO:0015662">
    <property type="term" value="F:P-type ion transporter activity"/>
    <property type="evidence" value="ECO:0007669"/>
    <property type="project" value="TreeGrafter"/>
</dbReference>
<sequence>MGVAVGVADSELTSVTLYTPLPWPMRLDLLPFLFLYSTAVYLYTIRPEDDEVPWIFGALSVFCHALALLSAEWSVDVRCWMTCARLAAVVEDERLKMLVKVEPSLTMLPKLLCDCHLGPKEKKSKTKVPTLWFSFQNLKFCLYEDVETINRSETQFRRLDFPSNDTLESYVQSQGIRSTEDLQHARGKWGKNDFELPMPKFAELLKEQLVAPFFVFQFFCMLLWCLDEYMYYSLLTLLMLVVFECESVPLRKEAVGASIVNDTEKLKNLEIDDGTSMKHKRH</sequence>
<dbReference type="GO" id="GO:0046872">
    <property type="term" value="F:metal ion binding"/>
    <property type="evidence" value="ECO:0007669"/>
    <property type="project" value="UniProtKB-KW"/>
</dbReference>
<keyword evidence="4" id="KW-0067">ATP-binding</keyword>